<evidence type="ECO:0000313" key="10">
    <source>
        <dbReference type="Proteomes" id="UP000190274"/>
    </source>
</evidence>
<evidence type="ECO:0000256" key="2">
    <source>
        <dbReference type="ARBA" id="ARBA00022559"/>
    </source>
</evidence>
<keyword evidence="3 7" id="KW-0049">Antioxidant</keyword>
<evidence type="ECO:0000313" key="9">
    <source>
        <dbReference type="EMBL" id="SCU83573.1"/>
    </source>
</evidence>
<dbReference type="GO" id="GO:0005777">
    <property type="term" value="C:peroxisome"/>
    <property type="evidence" value="ECO:0007669"/>
    <property type="project" value="TreeGrafter"/>
</dbReference>
<dbReference type="GO" id="GO:0042744">
    <property type="term" value="P:hydrogen peroxide catabolic process"/>
    <property type="evidence" value="ECO:0007669"/>
    <property type="project" value="TreeGrafter"/>
</dbReference>
<dbReference type="STRING" id="1266660.A0A1G4J279"/>
<keyword evidence="2 7" id="KW-0575">Peroxidase</keyword>
<evidence type="ECO:0000256" key="4">
    <source>
        <dbReference type="ARBA" id="ARBA00023002"/>
    </source>
</evidence>
<dbReference type="PANTHER" id="PTHR10430:SF39">
    <property type="entry name" value="PEROXISOMAL MEMBRANE ASSOCIATED PROTEIN 20"/>
    <property type="match status" value="1"/>
</dbReference>
<dbReference type="GO" id="GO:0005829">
    <property type="term" value="C:cytosol"/>
    <property type="evidence" value="ECO:0007669"/>
    <property type="project" value="TreeGrafter"/>
</dbReference>
<feature type="domain" description="Redoxin" evidence="8">
    <location>
        <begin position="37"/>
        <end position="190"/>
    </location>
</feature>
<proteinExistence type="inferred from homology"/>
<dbReference type="AlphaFoldDB" id="A0A1G4J279"/>
<dbReference type="FunFam" id="3.40.30.10:FF:000159">
    <property type="entry name" value="Peroxiredoxin"/>
    <property type="match status" value="1"/>
</dbReference>
<dbReference type="EMBL" id="LT598459">
    <property type="protein sequence ID" value="SCU83573.1"/>
    <property type="molecule type" value="Genomic_DNA"/>
</dbReference>
<name>A0A1G4J279_9SACH</name>
<keyword evidence="10" id="KW-1185">Reference proteome</keyword>
<comment type="function">
    <text evidence="7">Thiol-specific peroxidase that catalyzes the reduction of hydrogen peroxide and organic hydroperoxides to water and alcohols, respectively. Plays a role in cell protection against oxidative stress by detoxifying peroxides.</text>
</comment>
<evidence type="ECO:0000256" key="5">
    <source>
        <dbReference type="ARBA" id="ARBA00023284"/>
    </source>
</evidence>
<dbReference type="InterPro" id="IPR037944">
    <property type="entry name" value="PRX5-like"/>
</dbReference>
<evidence type="ECO:0000256" key="3">
    <source>
        <dbReference type="ARBA" id="ARBA00022862"/>
    </source>
</evidence>
<keyword evidence="4 7" id="KW-0560">Oxidoreductase</keyword>
<dbReference type="InterPro" id="IPR013740">
    <property type="entry name" value="Redoxin"/>
</dbReference>
<organism evidence="9 10">
    <name type="scientific">Lachancea dasiensis</name>
    <dbReference type="NCBI Taxonomy" id="1072105"/>
    <lineage>
        <taxon>Eukaryota</taxon>
        <taxon>Fungi</taxon>
        <taxon>Dikarya</taxon>
        <taxon>Ascomycota</taxon>
        <taxon>Saccharomycotina</taxon>
        <taxon>Saccharomycetes</taxon>
        <taxon>Saccharomycetales</taxon>
        <taxon>Saccharomycetaceae</taxon>
        <taxon>Lachancea</taxon>
    </lineage>
</organism>
<dbReference type="GO" id="GO:0034599">
    <property type="term" value="P:cellular response to oxidative stress"/>
    <property type="evidence" value="ECO:0007669"/>
    <property type="project" value="InterPro"/>
</dbReference>
<dbReference type="Pfam" id="PF08534">
    <property type="entry name" value="Redoxin"/>
    <property type="match status" value="1"/>
</dbReference>
<dbReference type="CDD" id="cd03013">
    <property type="entry name" value="PRX5_like"/>
    <property type="match status" value="1"/>
</dbReference>
<dbReference type="PANTHER" id="PTHR10430">
    <property type="entry name" value="PEROXIREDOXIN"/>
    <property type="match status" value="1"/>
</dbReference>
<dbReference type="Gene3D" id="3.40.30.10">
    <property type="entry name" value="Glutaredoxin"/>
    <property type="match status" value="1"/>
</dbReference>
<feature type="active site" description="Cysteine sulfenic acid (-SOH) intermediate" evidence="6">
    <location>
        <position position="81"/>
    </location>
</feature>
<keyword evidence="5 7" id="KW-0676">Redox-active center</keyword>
<dbReference type="SUPFAM" id="SSF52833">
    <property type="entry name" value="Thioredoxin-like"/>
    <property type="match status" value="1"/>
</dbReference>
<evidence type="ECO:0000256" key="6">
    <source>
        <dbReference type="PIRSR" id="PIRSR637944-1"/>
    </source>
</evidence>
<dbReference type="InterPro" id="IPR036249">
    <property type="entry name" value="Thioredoxin-like_sf"/>
</dbReference>
<sequence length="193" mass="20536">MLKVLRPSACAISSFKNASSKGKLLHTAANPLRMFQVGDEIKTGLAGVQENSPGNAVDVGKEVSQGKHIIVGVPAAFSPACTASHVPGYIAKLDELKQKGVKNVFVTCVNDAFVTKAWSDSLKTPADIHVLADTRGEFAKSGDTLFDSEEVFGNKRNFRYAIVVEDGKVIAAYEEPDKTGVNVSSAENVLKAL</sequence>
<accession>A0A1G4J279</accession>
<dbReference type="Proteomes" id="UP000190274">
    <property type="component" value="Chromosome C"/>
</dbReference>
<gene>
    <name evidence="9" type="ORF">LADA_0C12266G</name>
</gene>
<evidence type="ECO:0000256" key="1">
    <source>
        <dbReference type="ARBA" id="ARBA00010505"/>
    </source>
</evidence>
<evidence type="ECO:0000256" key="7">
    <source>
        <dbReference type="RuleBase" id="RU366011"/>
    </source>
</evidence>
<protein>
    <submittedName>
        <fullName evidence="9">LADA_0C12266g1_1</fullName>
    </submittedName>
</protein>
<evidence type="ECO:0000259" key="8">
    <source>
        <dbReference type="Pfam" id="PF08534"/>
    </source>
</evidence>
<dbReference type="GO" id="GO:0045454">
    <property type="term" value="P:cell redox homeostasis"/>
    <property type="evidence" value="ECO:0007669"/>
    <property type="project" value="TreeGrafter"/>
</dbReference>
<dbReference type="OrthoDB" id="1882547at2759"/>
<comment type="similarity">
    <text evidence="1 7">Belongs to the peroxiredoxin family. Prx5 subfamily.</text>
</comment>
<dbReference type="GO" id="GO:0005739">
    <property type="term" value="C:mitochondrion"/>
    <property type="evidence" value="ECO:0007669"/>
    <property type="project" value="TreeGrafter"/>
</dbReference>
<dbReference type="GO" id="GO:0008379">
    <property type="term" value="F:thioredoxin peroxidase activity"/>
    <property type="evidence" value="ECO:0007669"/>
    <property type="project" value="InterPro"/>
</dbReference>
<reference evidence="10" key="1">
    <citation type="submission" date="2016-03" db="EMBL/GenBank/DDBJ databases">
        <authorList>
            <person name="Devillers H."/>
        </authorList>
    </citation>
    <scope>NUCLEOTIDE SEQUENCE [LARGE SCALE GENOMIC DNA]</scope>
</reference>